<dbReference type="Proteomes" id="UP000431092">
    <property type="component" value="Unassembled WGS sequence"/>
</dbReference>
<proteinExistence type="predicted"/>
<gene>
    <name evidence="2" type="ORF">GGG17_11390</name>
</gene>
<organism evidence="2 3">
    <name type="scientific">Arsenicicoccus cauae</name>
    <dbReference type="NCBI Taxonomy" id="2663847"/>
    <lineage>
        <taxon>Bacteria</taxon>
        <taxon>Bacillati</taxon>
        <taxon>Actinomycetota</taxon>
        <taxon>Actinomycetes</taxon>
        <taxon>Micrococcales</taxon>
        <taxon>Intrasporangiaceae</taxon>
        <taxon>Arsenicicoccus</taxon>
    </lineage>
</organism>
<dbReference type="CDD" id="cd07067">
    <property type="entry name" value="HP_PGM_like"/>
    <property type="match status" value="1"/>
</dbReference>
<reference evidence="2 3" key="1">
    <citation type="submission" date="2019-11" db="EMBL/GenBank/DDBJ databases">
        <title>Whole genome sequencing identifies a novel species of the genus Arsenicicoccus isolated from human blood.</title>
        <authorList>
            <person name="Jeong J.H."/>
            <person name="Kweon O.J."/>
            <person name="Kim H.R."/>
            <person name="Kim T.-H."/>
            <person name="Ha S.-M."/>
            <person name="Lee M.-K."/>
        </authorList>
    </citation>
    <scope>NUCLEOTIDE SEQUENCE [LARGE SCALE GENOMIC DNA]</scope>
    <source>
        <strain evidence="2 3">MKL-02</strain>
    </source>
</reference>
<dbReference type="PANTHER" id="PTHR48100:SF58">
    <property type="entry name" value="PE-PGRS FAMILY PROTEIN PE_PGRS11"/>
    <property type="match status" value="1"/>
</dbReference>
<sequence length="215" mass="22741">MRLILVRHGQTTSNVAGLLDTARPGADLTDRGREQAQAVVPALAHEPVDAIYVSSLMRTHQTAAPLAAARGLTPIQLDDLREIAAGDIEMRGDREAVRTYLEVLYAWARGDLDAAMPGAESGHEVLGRFDAAVKEVADSGAECPVVVSHGAVLRLWTAMRCANLTGEFLADRLISNTGIIVLEGGPDLGWTCLTWEGDPAGGEQPGDEAHDGPTA</sequence>
<name>A0A6I3IW58_9MICO</name>
<comment type="caution">
    <text evidence="2">The sequence shown here is derived from an EMBL/GenBank/DDBJ whole genome shotgun (WGS) entry which is preliminary data.</text>
</comment>
<dbReference type="InterPro" id="IPR050275">
    <property type="entry name" value="PGM_Phosphatase"/>
</dbReference>
<dbReference type="RefSeq" id="WP_154593828.1">
    <property type="nucleotide sequence ID" value="NZ_WLVL01000039.1"/>
</dbReference>
<dbReference type="PANTHER" id="PTHR48100">
    <property type="entry name" value="BROAD-SPECIFICITY PHOSPHATASE YOR283W-RELATED"/>
    <property type="match status" value="1"/>
</dbReference>
<evidence type="ECO:0000313" key="2">
    <source>
        <dbReference type="EMBL" id="MTB72561.1"/>
    </source>
</evidence>
<keyword evidence="3" id="KW-1185">Reference proteome</keyword>
<evidence type="ECO:0000313" key="3">
    <source>
        <dbReference type="Proteomes" id="UP000431092"/>
    </source>
</evidence>
<dbReference type="Gene3D" id="3.40.50.1240">
    <property type="entry name" value="Phosphoglycerate mutase-like"/>
    <property type="match status" value="1"/>
</dbReference>
<dbReference type="AlphaFoldDB" id="A0A6I3IW58"/>
<dbReference type="SMART" id="SM00855">
    <property type="entry name" value="PGAM"/>
    <property type="match status" value="1"/>
</dbReference>
<dbReference type="PROSITE" id="PS00175">
    <property type="entry name" value="PG_MUTASE"/>
    <property type="match status" value="1"/>
</dbReference>
<dbReference type="GO" id="GO:0016791">
    <property type="term" value="F:phosphatase activity"/>
    <property type="evidence" value="ECO:0007669"/>
    <property type="project" value="TreeGrafter"/>
</dbReference>
<dbReference type="EMBL" id="WLVL01000039">
    <property type="protein sequence ID" value="MTB72561.1"/>
    <property type="molecule type" value="Genomic_DNA"/>
</dbReference>
<feature type="region of interest" description="Disordered" evidence="1">
    <location>
        <begin position="196"/>
        <end position="215"/>
    </location>
</feature>
<dbReference type="InterPro" id="IPR013078">
    <property type="entry name" value="His_Pase_superF_clade-1"/>
</dbReference>
<protein>
    <submittedName>
        <fullName evidence="2">Histidine phosphatase family protein</fullName>
    </submittedName>
</protein>
<dbReference type="InterPro" id="IPR029033">
    <property type="entry name" value="His_PPase_superfam"/>
</dbReference>
<dbReference type="InterPro" id="IPR001345">
    <property type="entry name" value="PG/BPGM_mutase_AS"/>
</dbReference>
<dbReference type="Pfam" id="PF00300">
    <property type="entry name" value="His_Phos_1"/>
    <property type="match status" value="1"/>
</dbReference>
<accession>A0A6I3IW58</accession>
<dbReference type="GO" id="GO:0005737">
    <property type="term" value="C:cytoplasm"/>
    <property type="evidence" value="ECO:0007669"/>
    <property type="project" value="TreeGrafter"/>
</dbReference>
<dbReference type="SUPFAM" id="SSF53254">
    <property type="entry name" value="Phosphoglycerate mutase-like"/>
    <property type="match status" value="1"/>
</dbReference>
<evidence type="ECO:0000256" key="1">
    <source>
        <dbReference type="SAM" id="MobiDB-lite"/>
    </source>
</evidence>